<protein>
    <submittedName>
        <fullName evidence="1">Dnah12 protein</fullName>
    </submittedName>
</protein>
<proteinExistence type="predicted"/>
<gene>
    <name evidence="1" type="primary">Dnah12</name>
    <name evidence="1" type="ORF">SPIL2461_LOCUS13370</name>
</gene>
<dbReference type="OrthoDB" id="10524384at2759"/>
<dbReference type="Proteomes" id="UP000649617">
    <property type="component" value="Unassembled WGS sequence"/>
</dbReference>
<organism evidence="1 2">
    <name type="scientific">Symbiodinium pilosum</name>
    <name type="common">Dinoflagellate</name>
    <dbReference type="NCBI Taxonomy" id="2952"/>
    <lineage>
        <taxon>Eukaryota</taxon>
        <taxon>Sar</taxon>
        <taxon>Alveolata</taxon>
        <taxon>Dinophyceae</taxon>
        <taxon>Suessiales</taxon>
        <taxon>Symbiodiniaceae</taxon>
        <taxon>Symbiodinium</taxon>
    </lineage>
</organism>
<reference evidence="1" key="1">
    <citation type="submission" date="2021-02" db="EMBL/GenBank/DDBJ databases">
        <authorList>
            <person name="Dougan E. K."/>
            <person name="Rhodes N."/>
            <person name="Thang M."/>
            <person name="Chan C."/>
        </authorList>
    </citation>
    <scope>NUCLEOTIDE SEQUENCE</scope>
</reference>
<feature type="non-terminal residue" evidence="1">
    <location>
        <position position="58"/>
    </location>
</feature>
<keyword evidence="2" id="KW-1185">Reference proteome</keyword>
<accession>A0A812T2G3</accession>
<comment type="caution">
    <text evidence="1">The sequence shown here is derived from an EMBL/GenBank/DDBJ whole genome shotgun (WGS) entry which is preliminary data.</text>
</comment>
<evidence type="ECO:0000313" key="1">
    <source>
        <dbReference type="EMBL" id="CAE7513199.1"/>
    </source>
</evidence>
<name>A0A812T2G3_SYMPI</name>
<evidence type="ECO:0000313" key="2">
    <source>
        <dbReference type="Proteomes" id="UP000649617"/>
    </source>
</evidence>
<dbReference type="AlphaFoldDB" id="A0A812T2G3"/>
<dbReference type="EMBL" id="CAJNIZ010029058">
    <property type="protein sequence ID" value="CAE7513199.1"/>
    <property type="molecule type" value="Genomic_DNA"/>
</dbReference>
<sequence>MSMISSSVTLAAATVQAFAMFFFSYRIMKVVEEDGEKLAQPRPEHEAVAQLTRNEAAY</sequence>